<dbReference type="EMBL" id="JAKWJU010000002">
    <property type="protein sequence ID" value="MCH6159614.1"/>
    <property type="molecule type" value="Genomic_DNA"/>
</dbReference>
<dbReference type="RefSeq" id="WP_241057556.1">
    <property type="nucleotide sequence ID" value="NZ_JAKWJU010000002.1"/>
</dbReference>
<gene>
    <name evidence="2" type="ORF">MMA15_04035</name>
</gene>
<feature type="region of interest" description="Disordered" evidence="1">
    <location>
        <begin position="354"/>
        <end position="385"/>
    </location>
</feature>
<sequence length="453" mass="46957">MRAAAFLYPWDVVGDPDAVPRLLSLGVRQVTLASAYHSVRALTPRHPGRRIVTARHSAVLYPPDPARWTGRALRPYEQRWIDSDDPDGPYGEAARALSEAGIEVHSWVVLAHNSRLGDEHPHIAVRNAYGDRYPWAPCIARPEVRGYLVALAEEAAVRPHTAGTELESCGWYGLAHLHAHDKTGGAALDGAAQYLMSLCFCEVCGAGYAESGADPQELRVRVVSALEPVWSGTAESGRADGHTTRAEEWSRVCALLGRDMAEGCAAWRDRAARRLRREAVTAVRAAALRPAEGAVGGRGGFRVMLHADPAPHRAGANAGVAPAQAAEDADGVVVPAGGGAAERADAVGPFAAAAPSAGTAGADGDGPGGPGGSGECGGSGGSDRSSGTFTVAANFTVVSGMGGSPHTLAADAAHALELGARELRLYHAGLAPDADLDAVRGALRSLESRYPAG</sequence>
<proteinExistence type="predicted"/>
<keyword evidence="3" id="KW-1185">Reference proteome</keyword>
<dbReference type="Proteomes" id="UP001166784">
    <property type="component" value="Unassembled WGS sequence"/>
</dbReference>
<evidence type="ECO:0000256" key="1">
    <source>
        <dbReference type="SAM" id="MobiDB-lite"/>
    </source>
</evidence>
<reference evidence="2" key="1">
    <citation type="submission" date="2022-03" db="EMBL/GenBank/DDBJ databases">
        <authorList>
            <person name="Santos J.D.N."/>
            <person name="Kallscheuer N."/>
            <person name="Jogler C."/>
            <person name="Lage O.M."/>
        </authorList>
    </citation>
    <scope>NUCLEOTIDE SEQUENCE</scope>
    <source>
        <strain evidence="2">M600PL45_2</strain>
    </source>
</reference>
<evidence type="ECO:0000313" key="2">
    <source>
        <dbReference type="EMBL" id="MCH6159614.1"/>
    </source>
</evidence>
<feature type="compositionally biased region" description="Gly residues" evidence="1">
    <location>
        <begin position="361"/>
        <end position="381"/>
    </location>
</feature>
<organism evidence="2 3">
    <name type="scientific">Streptomyces marispadix</name>
    <dbReference type="NCBI Taxonomy" id="2922868"/>
    <lineage>
        <taxon>Bacteria</taxon>
        <taxon>Bacillati</taxon>
        <taxon>Actinomycetota</taxon>
        <taxon>Actinomycetes</taxon>
        <taxon>Kitasatosporales</taxon>
        <taxon>Streptomycetaceae</taxon>
        <taxon>Streptomyces</taxon>
    </lineage>
</organism>
<reference evidence="2" key="2">
    <citation type="journal article" date="2023" name="Int. J. Syst. Evol. Microbiol.">
        <title>Streptomyces marispadix sp. nov., isolated from marine beach sediment of the Northern Coast of Portugal.</title>
        <authorList>
            <person name="dos Santos J.D.N."/>
            <person name="Vitorino I.R."/>
            <person name="Kallscheuer N."/>
            <person name="Srivastava A."/>
            <person name="Krautwurst S."/>
            <person name="Marz M."/>
            <person name="Jogler C."/>
            <person name="Lobo Da Cunha A."/>
            <person name="Catita J."/>
            <person name="Goncalves H."/>
            <person name="Gonzalez I."/>
            <person name="Reyes F."/>
            <person name="Lage O.M."/>
        </authorList>
    </citation>
    <scope>NUCLEOTIDE SEQUENCE</scope>
    <source>
        <strain evidence="2">M600PL45_2</strain>
    </source>
</reference>
<evidence type="ECO:0008006" key="4">
    <source>
        <dbReference type="Google" id="ProtNLM"/>
    </source>
</evidence>
<protein>
    <recommendedName>
        <fullName evidence="4">Alanine-rich protein</fullName>
    </recommendedName>
</protein>
<accession>A0ABS9STK5</accession>
<name>A0ABS9STK5_9ACTN</name>
<evidence type="ECO:0000313" key="3">
    <source>
        <dbReference type="Proteomes" id="UP001166784"/>
    </source>
</evidence>
<comment type="caution">
    <text evidence="2">The sequence shown here is derived from an EMBL/GenBank/DDBJ whole genome shotgun (WGS) entry which is preliminary data.</text>
</comment>